<dbReference type="RefSeq" id="WP_257530821.1">
    <property type="nucleotide sequence ID" value="NZ_JANKAS010000006.1"/>
</dbReference>
<evidence type="ECO:0000256" key="6">
    <source>
        <dbReference type="ARBA" id="ARBA00022723"/>
    </source>
</evidence>
<organism evidence="12 13">
    <name type="scientific">Irregularibacter muris</name>
    <dbReference type="NCBI Taxonomy" id="1796619"/>
    <lineage>
        <taxon>Bacteria</taxon>
        <taxon>Bacillati</taxon>
        <taxon>Bacillota</taxon>
        <taxon>Clostridia</taxon>
        <taxon>Eubacteriales</taxon>
        <taxon>Eubacteriaceae</taxon>
        <taxon>Irregularibacter</taxon>
    </lineage>
</organism>
<dbReference type="PRINTS" id="PR00368">
    <property type="entry name" value="FADPNR"/>
</dbReference>
<dbReference type="Proteomes" id="UP001205748">
    <property type="component" value="Unassembled WGS sequence"/>
</dbReference>
<keyword evidence="7" id="KW-0560">Oxidoreductase</keyword>
<protein>
    <submittedName>
        <fullName evidence="12">NAD(P)/FAD-dependent oxidoreductase</fullName>
    </submittedName>
</protein>
<dbReference type="GO" id="GO:0046872">
    <property type="term" value="F:metal ion binding"/>
    <property type="evidence" value="ECO:0007669"/>
    <property type="project" value="UniProtKB-KW"/>
</dbReference>
<evidence type="ECO:0000259" key="10">
    <source>
        <dbReference type="Pfam" id="PF00724"/>
    </source>
</evidence>
<keyword evidence="13" id="KW-1185">Reference proteome</keyword>
<dbReference type="Gene3D" id="3.50.50.60">
    <property type="entry name" value="FAD/NAD(P)-binding domain"/>
    <property type="match status" value="1"/>
</dbReference>
<dbReference type="CDD" id="cd02803">
    <property type="entry name" value="OYE_like_FMN_family"/>
    <property type="match status" value="1"/>
</dbReference>
<dbReference type="Pfam" id="PF00724">
    <property type="entry name" value="Oxidored_FMN"/>
    <property type="match status" value="1"/>
</dbReference>
<dbReference type="InterPro" id="IPR051793">
    <property type="entry name" value="NADH:flavin_oxidoreductase"/>
</dbReference>
<dbReference type="SUPFAM" id="SSF51905">
    <property type="entry name" value="FAD/NAD(P)-binding domain"/>
    <property type="match status" value="1"/>
</dbReference>
<dbReference type="PRINTS" id="PR00469">
    <property type="entry name" value="PNDRDTASEII"/>
</dbReference>
<sequence length="644" mass="71249">MNKNYPHLFSRFRINGMDLKNRIVMAPMGTFSEARNGFPNEKQIEYYRARARGGVGMILLEGQYVTNKTDPWIDYVTTAGTDEQMKGWALLAEACHAEGAKICLQLSCGLGRNAFPFSDEQMVSASEVPSFYHPEQNCRALTIEEIHDIVEHYRIAARNASTAEADAVQIHAHAGYMLDQFMTPAWNKRTDEYGGSFENRMRIVKEIYEAIRDEVGPDYPILIRMAADHDFPGGRTLEESIEIAKYLEELGIDAFDIDMGCYERKQWIVPSIYSGDACMVDYAAKIKEAVSVPVLAAGTFTPETAEEALTDGKCDVVMFGRQLIADPDMPNKLLDGMEEDVRPCLYCNEVCVGRLYENRVISCAINPQAVFEKEYPLVKTNRPRKVVVVGGGPGGMEAARVAALQGHQVTLYEKSDALGGQLIAAFQPPFKRRLRLFVDWQKLQIQKAGVVIVLNKEIHADSPELEDADRIIVAIGAEVFNPPISGIENTVNVLEAHLNPEKVKGNKIVVAGGGASGCDCALELAMEGKEVSIVEMAPEIAPNMLLDNRNPLLFRLEDHNVKQYAGHKITEITSKEVKAIDGDGKEVFFPADTVISAFGMKARHKLAEEIAYKYPTTAIIGDCNEVAQIGGAVRNGFFAGWSLH</sequence>
<evidence type="ECO:0000256" key="8">
    <source>
        <dbReference type="ARBA" id="ARBA00023004"/>
    </source>
</evidence>
<evidence type="ECO:0000313" key="13">
    <source>
        <dbReference type="Proteomes" id="UP001205748"/>
    </source>
</evidence>
<dbReference type="Gene3D" id="3.40.50.720">
    <property type="entry name" value="NAD(P)-binding Rossmann-like Domain"/>
    <property type="match status" value="1"/>
</dbReference>
<evidence type="ECO:0000256" key="5">
    <source>
        <dbReference type="ARBA" id="ARBA00022643"/>
    </source>
</evidence>
<evidence type="ECO:0000256" key="4">
    <source>
        <dbReference type="ARBA" id="ARBA00022630"/>
    </source>
</evidence>
<reference evidence="12" key="1">
    <citation type="submission" date="2022-07" db="EMBL/GenBank/DDBJ databases">
        <title>Enhanced cultured diversity of the mouse gut microbiota enables custom-made synthetic communities.</title>
        <authorList>
            <person name="Afrizal A."/>
        </authorList>
    </citation>
    <scope>NUCLEOTIDE SEQUENCE</scope>
    <source>
        <strain evidence="12">DSM 28593</strain>
    </source>
</reference>
<comment type="caution">
    <text evidence="12">The sequence shown here is derived from an EMBL/GenBank/DDBJ whole genome shotgun (WGS) entry which is preliminary data.</text>
</comment>
<comment type="cofactor">
    <cofactor evidence="1">
        <name>FMN</name>
        <dbReference type="ChEBI" id="CHEBI:58210"/>
    </cofactor>
</comment>
<accession>A0AAE3HH12</accession>
<keyword evidence="6" id="KW-0479">Metal-binding</keyword>
<dbReference type="InterPro" id="IPR013785">
    <property type="entry name" value="Aldolase_TIM"/>
</dbReference>
<keyword evidence="4" id="KW-0285">Flavoprotein</keyword>
<proteinExistence type="inferred from homology"/>
<dbReference type="InterPro" id="IPR001155">
    <property type="entry name" value="OxRdtase_FMN_N"/>
</dbReference>
<keyword evidence="5" id="KW-0288">FMN</keyword>
<dbReference type="Gene3D" id="3.20.20.70">
    <property type="entry name" value="Aldolase class I"/>
    <property type="match status" value="1"/>
</dbReference>
<feature type="domain" description="FAD/NAD(P)-binding" evidence="11">
    <location>
        <begin position="385"/>
        <end position="614"/>
    </location>
</feature>
<dbReference type="GO" id="GO:0010181">
    <property type="term" value="F:FMN binding"/>
    <property type="evidence" value="ECO:0007669"/>
    <property type="project" value="InterPro"/>
</dbReference>
<gene>
    <name evidence="12" type="ORF">NSA47_08195</name>
</gene>
<comment type="similarity">
    <text evidence="3">In the N-terminal section; belongs to the NADH:flavin oxidoreductase/NADH oxidase family.</text>
</comment>
<dbReference type="Pfam" id="PF07992">
    <property type="entry name" value="Pyr_redox_2"/>
    <property type="match status" value="1"/>
</dbReference>
<dbReference type="GO" id="GO:0016491">
    <property type="term" value="F:oxidoreductase activity"/>
    <property type="evidence" value="ECO:0007669"/>
    <property type="project" value="UniProtKB-KW"/>
</dbReference>
<evidence type="ECO:0000256" key="9">
    <source>
        <dbReference type="ARBA" id="ARBA00023014"/>
    </source>
</evidence>
<feature type="domain" description="NADH:flavin oxidoreductase/NADH oxidase N-terminal" evidence="10">
    <location>
        <begin position="8"/>
        <end position="338"/>
    </location>
</feature>
<dbReference type="GO" id="GO:0051536">
    <property type="term" value="F:iron-sulfur cluster binding"/>
    <property type="evidence" value="ECO:0007669"/>
    <property type="project" value="UniProtKB-KW"/>
</dbReference>
<evidence type="ECO:0000256" key="2">
    <source>
        <dbReference type="ARBA" id="ARBA00001966"/>
    </source>
</evidence>
<evidence type="ECO:0000313" key="12">
    <source>
        <dbReference type="EMBL" id="MCR1898963.1"/>
    </source>
</evidence>
<dbReference type="InterPro" id="IPR023753">
    <property type="entry name" value="FAD/NAD-binding_dom"/>
</dbReference>
<dbReference type="SUPFAM" id="SSF51395">
    <property type="entry name" value="FMN-linked oxidoreductases"/>
    <property type="match status" value="1"/>
</dbReference>
<evidence type="ECO:0000256" key="3">
    <source>
        <dbReference type="ARBA" id="ARBA00011048"/>
    </source>
</evidence>
<name>A0AAE3HH12_9FIRM</name>
<dbReference type="PANTHER" id="PTHR42917">
    <property type="entry name" value="2,4-DIENOYL-COA REDUCTASE"/>
    <property type="match status" value="1"/>
</dbReference>
<dbReference type="EMBL" id="JANKAS010000006">
    <property type="protein sequence ID" value="MCR1898963.1"/>
    <property type="molecule type" value="Genomic_DNA"/>
</dbReference>
<evidence type="ECO:0000256" key="1">
    <source>
        <dbReference type="ARBA" id="ARBA00001917"/>
    </source>
</evidence>
<evidence type="ECO:0000256" key="7">
    <source>
        <dbReference type="ARBA" id="ARBA00023002"/>
    </source>
</evidence>
<keyword evidence="9" id="KW-0411">Iron-sulfur</keyword>
<dbReference type="AlphaFoldDB" id="A0AAE3HH12"/>
<dbReference type="PANTHER" id="PTHR42917:SF2">
    <property type="entry name" value="2,4-DIENOYL-COA REDUCTASE [(2E)-ENOYL-COA-PRODUCING]"/>
    <property type="match status" value="1"/>
</dbReference>
<comment type="cofactor">
    <cofactor evidence="2">
        <name>[4Fe-4S] cluster</name>
        <dbReference type="ChEBI" id="CHEBI:49883"/>
    </cofactor>
</comment>
<evidence type="ECO:0000259" key="11">
    <source>
        <dbReference type="Pfam" id="PF07992"/>
    </source>
</evidence>
<dbReference type="InterPro" id="IPR036188">
    <property type="entry name" value="FAD/NAD-bd_sf"/>
</dbReference>
<keyword evidence="8" id="KW-0408">Iron</keyword>